<comment type="similarity">
    <text evidence="2 3">Belongs to the dTDP-4-dehydrorhamnose reductase family.</text>
</comment>
<accession>A0ABX0SPD1</accession>
<proteinExistence type="inferred from homology"/>
<evidence type="ECO:0000259" key="4">
    <source>
        <dbReference type="Pfam" id="PF04321"/>
    </source>
</evidence>
<dbReference type="SUPFAM" id="SSF51182">
    <property type="entry name" value="RmlC-like cupins"/>
    <property type="match status" value="1"/>
</dbReference>
<dbReference type="Proteomes" id="UP000749311">
    <property type="component" value="Unassembled WGS sequence"/>
</dbReference>
<comment type="function">
    <text evidence="3">Catalyzes the reduction of dTDP-6-deoxy-L-lyxo-4-hexulose to yield dTDP-L-rhamnose.</text>
</comment>
<dbReference type="Pfam" id="PF00908">
    <property type="entry name" value="dTDP_sugar_isom"/>
    <property type="match status" value="1"/>
</dbReference>
<dbReference type="Gene3D" id="2.60.120.10">
    <property type="entry name" value="Jelly Rolls"/>
    <property type="match status" value="1"/>
</dbReference>
<dbReference type="RefSeq" id="WP_167171528.1">
    <property type="nucleotide sequence ID" value="NZ_BAAAOO010000006.1"/>
</dbReference>
<comment type="similarity">
    <text evidence="1">Belongs to the dTDP-4-dehydrorhamnose 3,5-epimerase family.</text>
</comment>
<dbReference type="CDD" id="cd05254">
    <property type="entry name" value="dTDP_HR_like_SDR_e"/>
    <property type="match status" value="1"/>
</dbReference>
<name>A0ABX0SPD1_9ACTN</name>
<dbReference type="EC" id="1.1.1.133" evidence="3"/>
<dbReference type="InterPro" id="IPR005913">
    <property type="entry name" value="dTDP_dehydrorham_reduct"/>
</dbReference>
<evidence type="ECO:0000256" key="3">
    <source>
        <dbReference type="RuleBase" id="RU364082"/>
    </source>
</evidence>
<dbReference type="Pfam" id="PF04321">
    <property type="entry name" value="RmlD_sub_bind"/>
    <property type="match status" value="1"/>
</dbReference>
<keyword evidence="3" id="KW-0521">NADP</keyword>
<comment type="pathway">
    <text evidence="3">Carbohydrate biosynthesis; dTDP-L-rhamnose biosynthesis.</text>
</comment>
<evidence type="ECO:0000313" key="5">
    <source>
        <dbReference type="EMBL" id="NIH58661.1"/>
    </source>
</evidence>
<dbReference type="InterPro" id="IPR029903">
    <property type="entry name" value="RmlD-like-bd"/>
</dbReference>
<keyword evidence="3" id="KW-0560">Oxidoreductase</keyword>
<dbReference type="InterPro" id="IPR000888">
    <property type="entry name" value="RmlC-like"/>
</dbReference>
<evidence type="ECO:0000313" key="6">
    <source>
        <dbReference type="Proteomes" id="UP000749311"/>
    </source>
</evidence>
<gene>
    <name evidence="5" type="ORF">FB473_003358</name>
</gene>
<organism evidence="5 6">
    <name type="scientific">Brooklawnia cerclae</name>
    <dbReference type="NCBI Taxonomy" id="349934"/>
    <lineage>
        <taxon>Bacteria</taxon>
        <taxon>Bacillati</taxon>
        <taxon>Actinomycetota</taxon>
        <taxon>Actinomycetes</taxon>
        <taxon>Propionibacteriales</taxon>
        <taxon>Propionibacteriaceae</taxon>
        <taxon>Brooklawnia</taxon>
    </lineage>
</organism>
<comment type="caution">
    <text evidence="5">The sequence shown here is derived from an EMBL/GenBank/DDBJ whole genome shotgun (WGS) entry which is preliminary data.</text>
</comment>
<dbReference type="PANTHER" id="PTHR10491">
    <property type="entry name" value="DTDP-4-DEHYDRORHAMNOSE REDUCTASE"/>
    <property type="match status" value="1"/>
</dbReference>
<keyword evidence="5" id="KW-0413">Isomerase</keyword>
<dbReference type="GO" id="GO:0008830">
    <property type="term" value="F:dTDP-4-dehydrorhamnose 3,5-epimerase activity"/>
    <property type="evidence" value="ECO:0007669"/>
    <property type="project" value="UniProtKB-EC"/>
</dbReference>
<evidence type="ECO:0000256" key="1">
    <source>
        <dbReference type="ARBA" id="ARBA00010154"/>
    </source>
</evidence>
<dbReference type="EMBL" id="JAAMOZ010000004">
    <property type="protein sequence ID" value="NIH58661.1"/>
    <property type="molecule type" value="Genomic_DNA"/>
</dbReference>
<dbReference type="SUPFAM" id="SSF51735">
    <property type="entry name" value="NAD(P)-binding Rossmann-fold domains"/>
    <property type="match status" value="1"/>
</dbReference>
<feature type="domain" description="RmlD-like substrate binding" evidence="4">
    <location>
        <begin position="201"/>
        <end position="467"/>
    </location>
</feature>
<dbReference type="InterPro" id="IPR036291">
    <property type="entry name" value="NAD(P)-bd_dom_sf"/>
</dbReference>
<dbReference type="InterPro" id="IPR011051">
    <property type="entry name" value="RmlC_Cupin_sf"/>
</dbReference>
<evidence type="ECO:0000256" key="2">
    <source>
        <dbReference type="ARBA" id="ARBA00010944"/>
    </source>
</evidence>
<sequence length="479" mass="51222">MADLAYGKQLGIEQTPIPGFLHIDLTVHGDTRGWFKENWQREKMVGLGLPDFGPVQNNISFNDEVGVTRGIHAEPWDKFVSVATGRVFGAWVDLREGPSFGAVYTCEIDPSVAVYVPRGVGNAYQTLEPHTAYTYLVNAHWSPDASYTFVNLADETVAIEWPIPLDQAILSDKDKGHPRLADVTPFPTATESPADPGTGKKVLVTGANGQLGRELMRQLPEAGFAPTGVDLPGFDISDAPAVEAFDWSEWDVIVNAAAWTNVDGAETPEGRPAAWKANALGPANLARAASANGITLVHISSEYVFDGTNTPHTEDEPPSPLGVYGQSKAGGDAAVASVPQHYLVRTSWVVGDGKNFVRTMASLAEKGISPAVVDDQIGRLTFTADLAAGIIHLLGSGVPFGTYNLSNEGPVTSWYQVAARVFELTGHDPASVKPISTEEYYAGKVVAPRPLKSTLDLSKIEATGFVPVDADLRLGEYLG</sequence>
<dbReference type="InterPro" id="IPR014710">
    <property type="entry name" value="RmlC-like_jellyroll"/>
</dbReference>
<dbReference type="PANTHER" id="PTHR10491:SF4">
    <property type="entry name" value="METHIONINE ADENOSYLTRANSFERASE 2 SUBUNIT BETA"/>
    <property type="match status" value="1"/>
</dbReference>
<dbReference type="Gene3D" id="3.40.50.720">
    <property type="entry name" value="NAD(P)-binding Rossmann-like Domain"/>
    <property type="match status" value="1"/>
</dbReference>
<keyword evidence="6" id="KW-1185">Reference proteome</keyword>
<dbReference type="Gene3D" id="3.90.25.10">
    <property type="entry name" value="UDP-galactose 4-epimerase, domain 1"/>
    <property type="match status" value="1"/>
</dbReference>
<protein>
    <recommendedName>
        <fullName evidence="3">dTDP-4-dehydrorhamnose reductase</fullName>
        <ecNumber evidence="3">1.1.1.133</ecNumber>
    </recommendedName>
</protein>
<reference evidence="5 6" key="1">
    <citation type="submission" date="2020-02" db="EMBL/GenBank/DDBJ databases">
        <title>Sequencing the genomes of 1000 actinobacteria strains.</title>
        <authorList>
            <person name="Klenk H.-P."/>
        </authorList>
    </citation>
    <scope>NUCLEOTIDE SEQUENCE [LARGE SCALE GENOMIC DNA]</scope>
    <source>
        <strain evidence="5 6">DSM 19609</strain>
    </source>
</reference>